<dbReference type="RefSeq" id="WP_186922799.1">
    <property type="nucleotide sequence ID" value="NZ_JACOFW010000009.1"/>
</dbReference>
<gene>
    <name evidence="1" type="ORF">H8K52_10215</name>
</gene>
<accession>A0ABR6X4T3</accession>
<dbReference type="Proteomes" id="UP000648257">
    <property type="component" value="Unassembled WGS sequence"/>
</dbReference>
<dbReference type="EMBL" id="JACOFW010000009">
    <property type="protein sequence ID" value="MBC3807718.1"/>
    <property type="molecule type" value="Genomic_DNA"/>
</dbReference>
<organism evidence="1 2">
    <name type="scientific">Undibacterium seohonense</name>
    <dbReference type="NCBI Taxonomy" id="1344950"/>
    <lineage>
        <taxon>Bacteria</taxon>
        <taxon>Pseudomonadati</taxon>
        <taxon>Pseudomonadota</taxon>
        <taxon>Betaproteobacteria</taxon>
        <taxon>Burkholderiales</taxon>
        <taxon>Oxalobacteraceae</taxon>
        <taxon>Undibacterium</taxon>
    </lineage>
</organism>
<protein>
    <recommendedName>
        <fullName evidence="3">Lipoprotein</fullName>
    </recommendedName>
</protein>
<sequence length="175" mass="19462">MNKVFSYLFLVIVVLSHTGCSPKFDWREIRNNDSPFVATFPGKPASHNRDIDLDGMKVKLNMTAVDVNKISFAIAYAKIDNSDKSLQAQQQQHALSAMQIAMLKNIQGQVIQPAPAESPKNTITAMGKTPSGQPVKMLARFTQHGPWIFQVVMIGEEKSFTPEVADMFFGSIKFN</sequence>
<evidence type="ECO:0000313" key="2">
    <source>
        <dbReference type="Proteomes" id="UP000648257"/>
    </source>
</evidence>
<evidence type="ECO:0008006" key="3">
    <source>
        <dbReference type="Google" id="ProtNLM"/>
    </source>
</evidence>
<reference evidence="1 2" key="1">
    <citation type="submission" date="2020-08" db="EMBL/GenBank/DDBJ databases">
        <title>Novel species isolated from subtropical streams in China.</title>
        <authorList>
            <person name="Lu H."/>
        </authorList>
    </citation>
    <scope>NUCLEOTIDE SEQUENCE [LARGE SCALE GENOMIC DNA]</scope>
    <source>
        <strain evidence="1 2">KACC 16656</strain>
    </source>
</reference>
<proteinExistence type="predicted"/>
<comment type="caution">
    <text evidence="1">The sequence shown here is derived from an EMBL/GenBank/DDBJ whole genome shotgun (WGS) entry which is preliminary data.</text>
</comment>
<evidence type="ECO:0000313" key="1">
    <source>
        <dbReference type="EMBL" id="MBC3807718.1"/>
    </source>
</evidence>
<name>A0ABR6X4T3_9BURK</name>
<keyword evidence="2" id="KW-1185">Reference proteome</keyword>